<dbReference type="RefSeq" id="WP_049514222.1">
    <property type="nucleotide sequence ID" value="NZ_CP157941.1"/>
</dbReference>
<evidence type="ECO:0000313" key="3">
    <source>
        <dbReference type="EMBL" id="XBS57461.1"/>
    </source>
</evidence>
<evidence type="ECO:0000256" key="1">
    <source>
        <dbReference type="SAM" id="Phobius"/>
    </source>
</evidence>
<gene>
    <name evidence="3" type="ORF">ABKA15_01835</name>
</gene>
<feature type="domain" description="Transcriptional regulator TetR C-terminal Firmicutes type" evidence="2">
    <location>
        <begin position="85"/>
        <end position="174"/>
    </location>
</feature>
<dbReference type="Pfam" id="PF14278">
    <property type="entry name" value="TetR_C_8"/>
    <property type="match status" value="1"/>
</dbReference>
<keyword evidence="1" id="KW-0472">Membrane</keyword>
<accession>A0AAU7PYT5</accession>
<proteinExistence type="predicted"/>
<dbReference type="SUPFAM" id="SSF46689">
    <property type="entry name" value="Homeodomain-like"/>
    <property type="match status" value="1"/>
</dbReference>
<protein>
    <submittedName>
        <fullName evidence="3">TetR/AcrR family transcriptional regulator C-terminal domain-containing protein</fullName>
    </submittedName>
</protein>
<dbReference type="InterPro" id="IPR009057">
    <property type="entry name" value="Homeodomain-like_sf"/>
</dbReference>
<organism evidence="3">
    <name type="scientific">Streptococcus sp. KHUD_010</name>
    <dbReference type="NCBI Taxonomy" id="3157339"/>
    <lineage>
        <taxon>Bacteria</taxon>
        <taxon>Bacillati</taxon>
        <taxon>Bacillota</taxon>
        <taxon>Bacilli</taxon>
        <taxon>Lactobacillales</taxon>
        <taxon>Streptococcaceae</taxon>
        <taxon>Streptococcus</taxon>
    </lineage>
</organism>
<sequence length="189" mass="22247">MYHVGNDKRKIESAHLLLDSLFQLSKQKPFAMITISDLHRISGISRSTFYRLFDQPLDILAYQCDIIMEDIIQLQESNGDYFTFLTIMAHKWYENAKLLELIVWSQSIDLLYHSFAKYESEILTFIKIDSQDEVLASYIFYILVSSLLGTLQAWMKHDKKEKPEELLSIMARTFKLFEPYKKTNEEIGL</sequence>
<evidence type="ECO:0000259" key="2">
    <source>
        <dbReference type="Pfam" id="PF14278"/>
    </source>
</evidence>
<keyword evidence="1" id="KW-0812">Transmembrane</keyword>
<keyword evidence="1" id="KW-1133">Transmembrane helix</keyword>
<feature type="transmembrane region" description="Helical" evidence="1">
    <location>
        <begin position="135"/>
        <end position="154"/>
    </location>
</feature>
<dbReference type="InterPro" id="IPR039532">
    <property type="entry name" value="TetR_C_Firmicutes"/>
</dbReference>
<name>A0AAU7PYT5_9STRE</name>
<dbReference type="EMBL" id="CP157941">
    <property type="protein sequence ID" value="XBS57461.1"/>
    <property type="molecule type" value="Genomic_DNA"/>
</dbReference>
<reference evidence="3" key="1">
    <citation type="submission" date="2024-06" db="EMBL/GenBank/DDBJ databases">
        <title>Complete genome sequence of Streptococcus sp. KHUD_010.</title>
        <authorList>
            <person name="Lee J.-H."/>
            <person name="Moon J.-H."/>
        </authorList>
    </citation>
    <scope>NUCLEOTIDE SEQUENCE</scope>
    <source>
        <strain evidence="3">KHUD_010</strain>
    </source>
</reference>
<dbReference type="AlphaFoldDB" id="A0AAU7PYT5"/>
<dbReference type="Gene3D" id="1.10.357.10">
    <property type="entry name" value="Tetracycline Repressor, domain 2"/>
    <property type="match status" value="1"/>
</dbReference>